<protein>
    <submittedName>
        <fullName evidence="1">Uncharacterized protein</fullName>
    </submittedName>
</protein>
<dbReference type="Proteomes" id="UP001190700">
    <property type="component" value="Unassembled WGS sequence"/>
</dbReference>
<accession>A0AAE0H439</accession>
<gene>
    <name evidence="1" type="ORF">CYMTET_2914</name>
</gene>
<name>A0AAE0H439_9CHLO</name>
<proteinExistence type="predicted"/>
<comment type="caution">
    <text evidence="1">The sequence shown here is derived from an EMBL/GenBank/DDBJ whole genome shotgun (WGS) entry which is preliminary data.</text>
</comment>
<organism evidence="1 2">
    <name type="scientific">Cymbomonas tetramitiformis</name>
    <dbReference type="NCBI Taxonomy" id="36881"/>
    <lineage>
        <taxon>Eukaryota</taxon>
        <taxon>Viridiplantae</taxon>
        <taxon>Chlorophyta</taxon>
        <taxon>Pyramimonadophyceae</taxon>
        <taxon>Pyramimonadales</taxon>
        <taxon>Pyramimonadaceae</taxon>
        <taxon>Cymbomonas</taxon>
    </lineage>
</organism>
<reference evidence="1 2" key="1">
    <citation type="journal article" date="2015" name="Genome Biol. Evol.">
        <title>Comparative Genomics of a Bacterivorous Green Alga Reveals Evolutionary Causalities and Consequences of Phago-Mixotrophic Mode of Nutrition.</title>
        <authorList>
            <person name="Burns J.A."/>
            <person name="Paasch A."/>
            <person name="Narechania A."/>
            <person name="Kim E."/>
        </authorList>
    </citation>
    <scope>NUCLEOTIDE SEQUENCE [LARGE SCALE GENOMIC DNA]</scope>
    <source>
        <strain evidence="1 2">PLY_AMNH</strain>
    </source>
</reference>
<evidence type="ECO:0000313" key="1">
    <source>
        <dbReference type="EMBL" id="KAK3289644.1"/>
    </source>
</evidence>
<evidence type="ECO:0000313" key="2">
    <source>
        <dbReference type="Proteomes" id="UP001190700"/>
    </source>
</evidence>
<dbReference type="AlphaFoldDB" id="A0AAE0H439"/>
<keyword evidence="2" id="KW-1185">Reference proteome</keyword>
<sequence length="345" mass="38505">MDALYYDETRTGENLGKNASTIQFELQLHSTDRRAAETSPSRVPLAIDAAHPVVGPLCCYITDRERVIKMDAAKHVDDSLFSSAALSFQLSADALATLLSEIRVSPWMRCVPDLDARHVKRRAAAFVTQLHMKSLRAHSGCDRVLYCVMAYNALTFAAEFIAGDLESKRVPRLSEVERVIRSHCADAMRMAVEIARDVKLSTFGVGEEAMSPMDIIACTACTLSFAKCVMGALSRMRETKSAPVWKISFRDFTSSFADNVDDDEQQNAALMEECRSQLSNAITIAHRYAHLAGDVDFDVYLTRARGLLEERVSSTVPNRDRLVPDFQEISAIWYHRLTIASIRKS</sequence>
<dbReference type="EMBL" id="LGRX02000063">
    <property type="protein sequence ID" value="KAK3289644.1"/>
    <property type="molecule type" value="Genomic_DNA"/>
</dbReference>